<reference evidence="2" key="1">
    <citation type="submission" date="2020-11" db="EMBL/GenBank/DDBJ databases">
        <authorList>
            <consortium name="DOE Joint Genome Institute"/>
            <person name="Ahrendt S."/>
            <person name="Riley R."/>
            <person name="Andreopoulos W."/>
            <person name="Labutti K."/>
            <person name="Pangilinan J."/>
            <person name="Ruiz-Duenas F.J."/>
            <person name="Barrasa J.M."/>
            <person name="Sanchez-Garcia M."/>
            <person name="Camarero S."/>
            <person name="Miyauchi S."/>
            <person name="Serrano A."/>
            <person name="Linde D."/>
            <person name="Babiker R."/>
            <person name="Drula E."/>
            <person name="Ayuso-Fernandez I."/>
            <person name="Pacheco R."/>
            <person name="Padilla G."/>
            <person name="Ferreira P."/>
            <person name="Barriuso J."/>
            <person name="Kellner H."/>
            <person name="Castanera R."/>
            <person name="Alfaro M."/>
            <person name="Ramirez L."/>
            <person name="Pisabarro A.G."/>
            <person name="Kuo A."/>
            <person name="Tritt A."/>
            <person name="Lipzen A."/>
            <person name="He G."/>
            <person name="Yan M."/>
            <person name="Ng V."/>
            <person name="Cullen D."/>
            <person name="Martin F."/>
            <person name="Rosso M.-N."/>
            <person name="Henrissat B."/>
            <person name="Hibbett D."/>
            <person name="Martinez A.T."/>
            <person name="Grigoriev I.V."/>
        </authorList>
    </citation>
    <scope>NUCLEOTIDE SEQUENCE</scope>
    <source>
        <strain evidence="2">CBS 506.95</strain>
    </source>
</reference>
<dbReference type="Proteomes" id="UP000807306">
    <property type="component" value="Unassembled WGS sequence"/>
</dbReference>
<proteinExistence type="predicted"/>
<evidence type="ECO:0000256" key="1">
    <source>
        <dbReference type="SAM" id="MobiDB-lite"/>
    </source>
</evidence>
<dbReference type="AlphaFoldDB" id="A0A9P6JX35"/>
<feature type="compositionally biased region" description="Polar residues" evidence="1">
    <location>
        <begin position="150"/>
        <end position="159"/>
    </location>
</feature>
<keyword evidence="3" id="KW-1185">Reference proteome</keyword>
<evidence type="ECO:0000313" key="3">
    <source>
        <dbReference type="Proteomes" id="UP000807306"/>
    </source>
</evidence>
<dbReference type="OrthoDB" id="3192267at2759"/>
<comment type="caution">
    <text evidence="2">The sequence shown here is derived from an EMBL/GenBank/DDBJ whole genome shotgun (WGS) entry which is preliminary data.</text>
</comment>
<sequence length="159" mass="17159">MADEPNPPCYVLLAHSSSTTAPVTLVHPIIQYHYADDSPLSVLPTQADEHVLVLNHNPTTDSAVVQSISSSLVVTGLKVEEAPGAAVDDTVNLKNNSMFIIETTSSDHSVHLSNSDRQSTLANFRQRNALLHKVLEYPSKTSEDDDSPQLAMQPSSLDG</sequence>
<name>A0A9P6JX35_9AGAR</name>
<feature type="region of interest" description="Disordered" evidence="1">
    <location>
        <begin position="138"/>
        <end position="159"/>
    </location>
</feature>
<organism evidence="2 3">
    <name type="scientific">Crepidotus variabilis</name>
    <dbReference type="NCBI Taxonomy" id="179855"/>
    <lineage>
        <taxon>Eukaryota</taxon>
        <taxon>Fungi</taxon>
        <taxon>Dikarya</taxon>
        <taxon>Basidiomycota</taxon>
        <taxon>Agaricomycotina</taxon>
        <taxon>Agaricomycetes</taxon>
        <taxon>Agaricomycetidae</taxon>
        <taxon>Agaricales</taxon>
        <taxon>Agaricineae</taxon>
        <taxon>Crepidotaceae</taxon>
        <taxon>Crepidotus</taxon>
    </lineage>
</organism>
<evidence type="ECO:0000313" key="2">
    <source>
        <dbReference type="EMBL" id="KAF9535848.1"/>
    </source>
</evidence>
<gene>
    <name evidence="2" type="ORF">CPB83DRAFT_901514</name>
</gene>
<protein>
    <submittedName>
        <fullName evidence="2">Uncharacterized protein</fullName>
    </submittedName>
</protein>
<accession>A0A9P6JX35</accession>
<dbReference type="EMBL" id="MU157824">
    <property type="protein sequence ID" value="KAF9535848.1"/>
    <property type="molecule type" value="Genomic_DNA"/>
</dbReference>